<dbReference type="AlphaFoldDB" id="A0A2K2CL82"/>
<dbReference type="Proteomes" id="UP000008810">
    <property type="component" value="Chromosome 4"/>
</dbReference>
<reference evidence="2" key="2">
    <citation type="submission" date="2017-06" db="EMBL/GenBank/DDBJ databases">
        <title>WGS assembly of Brachypodium distachyon.</title>
        <authorList>
            <consortium name="The International Brachypodium Initiative"/>
            <person name="Lucas S."/>
            <person name="Harmon-Smith M."/>
            <person name="Lail K."/>
            <person name="Tice H."/>
            <person name="Grimwood J."/>
            <person name="Bruce D."/>
            <person name="Barry K."/>
            <person name="Shu S."/>
            <person name="Lindquist E."/>
            <person name="Wang M."/>
            <person name="Pitluck S."/>
            <person name="Vogel J.P."/>
            <person name="Garvin D.F."/>
            <person name="Mockler T.C."/>
            <person name="Schmutz J."/>
            <person name="Rokhsar D."/>
            <person name="Bevan M.W."/>
        </authorList>
    </citation>
    <scope>NUCLEOTIDE SEQUENCE</scope>
    <source>
        <strain evidence="2">Bd21</strain>
    </source>
</reference>
<dbReference type="Gramene" id="PNT62790">
    <property type="protein sequence ID" value="PNT62790"/>
    <property type="gene ID" value="BRADI_4g08235v3"/>
</dbReference>
<accession>A0A2K2CL82</accession>
<evidence type="ECO:0000256" key="1">
    <source>
        <dbReference type="SAM" id="MobiDB-lite"/>
    </source>
</evidence>
<protein>
    <submittedName>
        <fullName evidence="2 3">Uncharacterized protein</fullName>
    </submittedName>
</protein>
<sequence>MLATQKREPAAPLKLSAAGPDPSVPPADPPTPSSPPLPPRVRPLSLILSLQIDDLLCSSPVLYVTPSRIPDRRLPQVFLFLFRPIRPQDKFWERIRWRQREFTILGEDSVVQGTEKEEMQWPMGYFEGRDRYGVERKKAVGLFFCWVPSSEYLES</sequence>
<dbReference type="InParanoid" id="A0A2K2CL82"/>
<gene>
    <name evidence="2" type="ORF">BRADI_4g08235v3</name>
</gene>
<keyword evidence="4" id="KW-1185">Reference proteome</keyword>
<name>A0A2K2CL82_BRADI</name>
<evidence type="ECO:0000313" key="4">
    <source>
        <dbReference type="Proteomes" id="UP000008810"/>
    </source>
</evidence>
<proteinExistence type="predicted"/>
<reference evidence="3" key="3">
    <citation type="submission" date="2018-08" db="UniProtKB">
        <authorList>
            <consortium name="EnsemblPlants"/>
        </authorList>
    </citation>
    <scope>IDENTIFICATION</scope>
    <source>
        <strain evidence="3">cv. Bd21</strain>
    </source>
</reference>
<dbReference type="EMBL" id="CM000883">
    <property type="protein sequence ID" value="PNT62790.1"/>
    <property type="molecule type" value="Genomic_DNA"/>
</dbReference>
<evidence type="ECO:0000313" key="3">
    <source>
        <dbReference type="EnsemblPlants" id="PNT62790"/>
    </source>
</evidence>
<evidence type="ECO:0000313" key="2">
    <source>
        <dbReference type="EMBL" id="PNT62790.1"/>
    </source>
</evidence>
<organism evidence="2">
    <name type="scientific">Brachypodium distachyon</name>
    <name type="common">Purple false brome</name>
    <name type="synonym">Trachynia distachya</name>
    <dbReference type="NCBI Taxonomy" id="15368"/>
    <lineage>
        <taxon>Eukaryota</taxon>
        <taxon>Viridiplantae</taxon>
        <taxon>Streptophyta</taxon>
        <taxon>Embryophyta</taxon>
        <taxon>Tracheophyta</taxon>
        <taxon>Spermatophyta</taxon>
        <taxon>Magnoliopsida</taxon>
        <taxon>Liliopsida</taxon>
        <taxon>Poales</taxon>
        <taxon>Poaceae</taxon>
        <taxon>BOP clade</taxon>
        <taxon>Pooideae</taxon>
        <taxon>Stipodae</taxon>
        <taxon>Brachypodieae</taxon>
        <taxon>Brachypodium</taxon>
    </lineage>
</organism>
<feature type="compositionally biased region" description="Pro residues" evidence="1">
    <location>
        <begin position="22"/>
        <end position="38"/>
    </location>
</feature>
<feature type="region of interest" description="Disordered" evidence="1">
    <location>
        <begin position="1"/>
        <end position="38"/>
    </location>
</feature>
<dbReference type="EnsemblPlants" id="PNT62790">
    <property type="protein sequence ID" value="PNT62790"/>
    <property type="gene ID" value="BRADI_4g08235v3"/>
</dbReference>
<reference evidence="2 3" key="1">
    <citation type="journal article" date="2010" name="Nature">
        <title>Genome sequencing and analysis of the model grass Brachypodium distachyon.</title>
        <authorList>
            <consortium name="International Brachypodium Initiative"/>
        </authorList>
    </citation>
    <scope>NUCLEOTIDE SEQUENCE [LARGE SCALE GENOMIC DNA]</scope>
    <source>
        <strain evidence="2 3">Bd21</strain>
    </source>
</reference>